<name>A0ABS6XU10_9FLAO</name>
<dbReference type="Proteomes" id="UP000812031">
    <property type="component" value="Unassembled WGS sequence"/>
</dbReference>
<evidence type="ECO:0008006" key="3">
    <source>
        <dbReference type="Google" id="ProtNLM"/>
    </source>
</evidence>
<dbReference type="RefSeq" id="WP_219315866.1">
    <property type="nucleotide sequence ID" value="NZ_JAHWYN010000002.1"/>
</dbReference>
<accession>A0ABS6XU10</accession>
<keyword evidence="2" id="KW-1185">Reference proteome</keyword>
<comment type="caution">
    <text evidence="1">The sequence shown here is derived from an EMBL/GenBank/DDBJ whole genome shotgun (WGS) entry which is preliminary data.</text>
</comment>
<proteinExistence type="predicted"/>
<protein>
    <recommendedName>
        <fullName evidence="3">Natural product</fullName>
    </recommendedName>
</protein>
<sequence length="49" mass="5363">MKKLSLKNLKVVKISDQEKATITGGSGTWETSGPCNTWSGPYVSWCNKC</sequence>
<evidence type="ECO:0000313" key="1">
    <source>
        <dbReference type="EMBL" id="MBW4359328.1"/>
    </source>
</evidence>
<organism evidence="1 2">
    <name type="scientific">Flavobacterium taihuense</name>
    <dbReference type="NCBI Taxonomy" id="2857508"/>
    <lineage>
        <taxon>Bacteria</taxon>
        <taxon>Pseudomonadati</taxon>
        <taxon>Bacteroidota</taxon>
        <taxon>Flavobacteriia</taxon>
        <taxon>Flavobacteriales</taxon>
        <taxon>Flavobacteriaceae</taxon>
        <taxon>Flavobacterium</taxon>
    </lineage>
</organism>
<dbReference type="EMBL" id="JAHWYN010000002">
    <property type="protein sequence ID" value="MBW4359328.1"/>
    <property type="molecule type" value="Genomic_DNA"/>
</dbReference>
<reference evidence="1 2" key="1">
    <citation type="submission" date="2021-07" db="EMBL/GenBank/DDBJ databases">
        <title>Flavobacterium sp. nov. isolated from sediment on the Taihu Lake.</title>
        <authorList>
            <person name="Qu J.-H."/>
        </authorList>
    </citation>
    <scope>NUCLEOTIDE SEQUENCE [LARGE SCALE GENOMIC DNA]</scope>
    <source>
        <strain evidence="1 2">NAS39</strain>
    </source>
</reference>
<evidence type="ECO:0000313" key="2">
    <source>
        <dbReference type="Proteomes" id="UP000812031"/>
    </source>
</evidence>
<gene>
    <name evidence="1" type="ORF">KZH69_02410</name>
</gene>